<evidence type="ECO:0000259" key="1">
    <source>
        <dbReference type="PROSITE" id="PS50880"/>
    </source>
</evidence>
<dbReference type="CDD" id="cd03364">
    <property type="entry name" value="TOPRIM_DnaG_primases"/>
    <property type="match status" value="1"/>
</dbReference>
<dbReference type="InterPro" id="IPR050219">
    <property type="entry name" value="DnaG_primase"/>
</dbReference>
<dbReference type="InterPro" id="IPR037068">
    <property type="entry name" value="DNA_primase_core_N_sf"/>
</dbReference>
<sequence>MDQPPPDPDVVAQCHVIVQEAARIYQRELSAPVAQAYLKKRQITEAAVERFALGYADGSSPVYKACVSRGSTQGEQQESLYETAGVITQKPSRSSPGVKEWADRFRNRLIFPIRDEGGSYCGMGGRYLSSPSSFGKKDVRPKYINTPETPVYHKSQMLYGLYENQSAIRSTGKAVLVEGYMDVIGLFQGGIENTVASCGTALTDAQLTLLLQFTSDILLCFDGDAPGRAAALKAAEKCLEYLQDTVRIRVLFLPEGMDPYDLMQTPDGPAVFDRLAMNAVPVLDVLMQTLQSESPVLDRESADRFLEEFGYRLEKVPGETTRDAWRGSAEALVAKYRPDLSRLTPLMPGLGNAKTTAPVTVARPSVSRPPDRKTKALSESFMERAVWWLFRLPWEIAAPIWSALPVAYLVYDERESPATKQLAMVLRSLCTPIHTSSQASEETLDMRCFQTSGARAILEKVDRQVDFVQVFNTMSAENQKMELAAIVQKITEQAQRRRLAFIAGIAERDGFGALTDEEQTFLRRGGVKIEKIEGMDTIGDEVRRMEI</sequence>
<evidence type="ECO:0000313" key="3">
    <source>
        <dbReference type="Proteomes" id="UP000755654"/>
    </source>
</evidence>
<gene>
    <name evidence="2" type="ORF">HAP95_06055</name>
</gene>
<organism evidence="2 3">
    <name type="scientific">Acidithiobacillus sulfurivorans</name>
    <dbReference type="NCBI Taxonomy" id="1958756"/>
    <lineage>
        <taxon>Bacteria</taxon>
        <taxon>Pseudomonadati</taxon>
        <taxon>Pseudomonadota</taxon>
        <taxon>Acidithiobacillia</taxon>
        <taxon>Acidithiobacillales</taxon>
        <taxon>Acidithiobacillaceae</taxon>
        <taxon>Acidithiobacillus</taxon>
    </lineage>
</organism>
<dbReference type="PANTHER" id="PTHR30313">
    <property type="entry name" value="DNA PRIMASE"/>
    <property type="match status" value="1"/>
</dbReference>
<dbReference type="Gene3D" id="3.90.980.10">
    <property type="entry name" value="DNA primase, catalytic core, N-terminal domain"/>
    <property type="match status" value="1"/>
</dbReference>
<dbReference type="Pfam" id="PF13662">
    <property type="entry name" value="Toprim_4"/>
    <property type="match status" value="1"/>
</dbReference>
<dbReference type="InterPro" id="IPR034151">
    <property type="entry name" value="TOPRIM_DnaG_bac"/>
</dbReference>
<reference evidence="2 3" key="1">
    <citation type="journal article" date="2021" name="ISME J.">
        <title>Genomic evolution of the class Acidithiobacillia: deep-branching Proteobacteria living in extreme acidic conditions.</title>
        <authorList>
            <person name="Moya-Beltran A."/>
            <person name="Beard S."/>
            <person name="Rojas-Villalobos C."/>
            <person name="Issotta F."/>
            <person name="Gallardo Y."/>
            <person name="Ulloa R."/>
            <person name="Giaveno A."/>
            <person name="Degli Esposti M."/>
            <person name="Johnson D.B."/>
            <person name="Quatrini R."/>
        </authorList>
    </citation>
    <scope>NUCLEOTIDE SEQUENCE [LARGE SCALE GENOMIC DNA]</scope>
    <source>
        <strain evidence="2 3">RW2</strain>
    </source>
</reference>
<dbReference type="SMART" id="SM00493">
    <property type="entry name" value="TOPRIM"/>
    <property type="match status" value="1"/>
</dbReference>
<proteinExistence type="predicted"/>
<dbReference type="InterPro" id="IPR013264">
    <property type="entry name" value="DNAG_N"/>
</dbReference>
<dbReference type="Proteomes" id="UP000755654">
    <property type="component" value="Unassembled WGS sequence"/>
</dbReference>
<dbReference type="EMBL" id="JAAOMP010000068">
    <property type="protein sequence ID" value="MBU2759717.1"/>
    <property type="molecule type" value="Genomic_DNA"/>
</dbReference>
<keyword evidence="3" id="KW-1185">Reference proteome</keyword>
<accession>A0ABS5ZX89</accession>
<dbReference type="PANTHER" id="PTHR30313:SF2">
    <property type="entry name" value="DNA PRIMASE"/>
    <property type="match status" value="1"/>
</dbReference>
<dbReference type="Pfam" id="PF08275">
    <property type="entry name" value="DNAG_N"/>
    <property type="match status" value="1"/>
</dbReference>
<dbReference type="PROSITE" id="PS50880">
    <property type="entry name" value="TOPRIM"/>
    <property type="match status" value="1"/>
</dbReference>
<protein>
    <submittedName>
        <fullName evidence="2">Toprim domain-containing protein</fullName>
    </submittedName>
</protein>
<feature type="domain" description="Toprim" evidence="1">
    <location>
        <begin position="172"/>
        <end position="254"/>
    </location>
</feature>
<name>A0ABS5ZX89_9PROT</name>
<dbReference type="InterPro" id="IPR006171">
    <property type="entry name" value="TOPRIM_dom"/>
</dbReference>
<dbReference type="Gene3D" id="3.40.1360.10">
    <property type="match status" value="1"/>
</dbReference>
<evidence type="ECO:0000313" key="2">
    <source>
        <dbReference type="EMBL" id="MBU2759717.1"/>
    </source>
</evidence>
<dbReference type="SUPFAM" id="SSF56731">
    <property type="entry name" value="DNA primase core"/>
    <property type="match status" value="1"/>
</dbReference>
<comment type="caution">
    <text evidence="2">The sequence shown here is derived from an EMBL/GenBank/DDBJ whole genome shotgun (WGS) entry which is preliminary data.</text>
</comment>